<proteinExistence type="evidence at transcript level"/>
<sequence>MTEQIVYHEEHHELFALSLYKLNVLTSFSDKSGNSFFLQALCKYLSDNQSDSVVRNVQKVLCMLLKECKDDWQKQLATELFHTYILPSTSNGNTNALNKVLLINAVELFVSTYINKEAAAVLTFEDLLLLAYAWGIIIESDSTPDDTVLSIKANMPHVVVQAKKLTLIMQSNESTSLLQWAKQLVSSLNWCTQVYFRPIFQHVEGHKLIFPMCLKTVCDITEPDIVFKDCYGEGTGLTAWLQCMVVDPGLLPTSSLKLEFNSVSEQDMFCNGMTVALCQLLPNSTEDEWVTIIEALIALVVDQKLFVQLHSLETHSMPWININECFVPLTIIELLHKVTVFLTSPCCESWMNVHHWCRYAKNYAVNTKNLFLRWIEKEGFTRQSHLFMLFCFFGHTCGLICLFELNKTLNMSKPVDSCFVLTLDLMNEFCKLYSIVVVDNEESESTDLLLLRQSIEHKNQMLNIVKAINNKQIKETLSQKLNKL</sequence>
<dbReference type="PANTHER" id="PTHR15571">
    <property type="entry name" value="GEM-ASSOCIATED PROTEIN 4"/>
    <property type="match status" value="1"/>
</dbReference>
<dbReference type="InterPro" id="IPR033265">
    <property type="entry name" value="GEMIN4"/>
</dbReference>
<dbReference type="GO" id="GO:0032797">
    <property type="term" value="C:SMN complex"/>
    <property type="evidence" value="ECO:0007669"/>
    <property type="project" value="InterPro"/>
</dbReference>
<protein>
    <submittedName>
        <fullName evidence="1">Uncharacterized protein LOC100181685</fullName>
    </submittedName>
</protein>
<accession>A0A6F9DGY3</accession>
<name>A0A6F9DGY3_9ASCI</name>
<gene>
    <name evidence="1" type="primary">LOC100181685</name>
</gene>
<dbReference type="PANTHER" id="PTHR15571:SF2">
    <property type="entry name" value="GEM-ASSOCIATED PROTEIN 4"/>
    <property type="match status" value="1"/>
</dbReference>
<dbReference type="GO" id="GO:0000387">
    <property type="term" value="P:spliceosomal snRNP assembly"/>
    <property type="evidence" value="ECO:0007669"/>
    <property type="project" value="InterPro"/>
</dbReference>
<dbReference type="AlphaFoldDB" id="A0A6F9DGY3"/>
<dbReference type="GO" id="GO:0006364">
    <property type="term" value="P:rRNA processing"/>
    <property type="evidence" value="ECO:0007669"/>
    <property type="project" value="InterPro"/>
</dbReference>
<evidence type="ECO:0000313" key="1">
    <source>
        <dbReference type="EMBL" id="CAB3262672.1"/>
    </source>
</evidence>
<reference evidence="1" key="1">
    <citation type="submission" date="2020-04" db="EMBL/GenBank/DDBJ databases">
        <authorList>
            <person name="Neveu A P."/>
        </authorList>
    </citation>
    <scope>NUCLEOTIDE SEQUENCE</scope>
    <source>
        <tissue evidence="1">Whole embryo</tissue>
    </source>
</reference>
<organism evidence="1">
    <name type="scientific">Phallusia mammillata</name>
    <dbReference type="NCBI Taxonomy" id="59560"/>
    <lineage>
        <taxon>Eukaryota</taxon>
        <taxon>Metazoa</taxon>
        <taxon>Chordata</taxon>
        <taxon>Tunicata</taxon>
        <taxon>Ascidiacea</taxon>
        <taxon>Phlebobranchia</taxon>
        <taxon>Ascidiidae</taxon>
        <taxon>Phallusia</taxon>
    </lineage>
</organism>
<dbReference type="EMBL" id="LR786810">
    <property type="protein sequence ID" value="CAB3262672.1"/>
    <property type="molecule type" value="mRNA"/>
</dbReference>